<proteinExistence type="predicted"/>
<dbReference type="STRING" id="945543.VIBR0546_02925"/>
<dbReference type="Proteomes" id="UP000004371">
    <property type="component" value="Unassembled WGS sequence"/>
</dbReference>
<dbReference type="InterPro" id="IPR005590">
    <property type="entry name" value="DUF333"/>
</dbReference>
<comment type="caution">
    <text evidence="2">The sequence shown here is derived from an EMBL/GenBank/DDBJ whole genome shotgun (WGS) entry which is preliminary data.</text>
</comment>
<name>E8LYG4_9VIBR</name>
<dbReference type="PROSITE" id="PS51257">
    <property type="entry name" value="PROKAR_LIPOPROTEIN"/>
    <property type="match status" value="1"/>
</dbReference>
<evidence type="ECO:0000313" key="2">
    <source>
        <dbReference type="EMBL" id="EGA64252.1"/>
    </source>
</evidence>
<feature type="signal peptide" evidence="1">
    <location>
        <begin position="1"/>
        <end position="17"/>
    </location>
</feature>
<dbReference type="PANTHER" id="PTHR38008:SF2">
    <property type="entry name" value="HEMOLYSIN"/>
    <property type="match status" value="1"/>
</dbReference>
<evidence type="ECO:0000313" key="3">
    <source>
        <dbReference type="Proteomes" id="UP000004371"/>
    </source>
</evidence>
<dbReference type="PANTHER" id="PTHR38008">
    <property type="entry name" value="HEMOLYSIN-RELATED"/>
    <property type="match status" value="1"/>
</dbReference>
<dbReference type="eggNOG" id="COG3042">
    <property type="taxonomic scope" value="Bacteria"/>
</dbReference>
<dbReference type="AlphaFoldDB" id="E8LYG4"/>
<dbReference type="RefSeq" id="WP_006880892.1">
    <property type="nucleotide sequence ID" value="NZ_AEVS01000090.1"/>
</dbReference>
<reference evidence="2 3" key="1">
    <citation type="journal article" date="2012" name="Int. J. Syst. Evol. Microbiol.">
        <title>Vibrio caribbeanicus sp. nov., isolated from the marine sponge Scleritoderma cyanea.</title>
        <authorList>
            <person name="Hoffmann M."/>
            <person name="Monday S.R."/>
            <person name="Allard M.W."/>
            <person name="Strain E.A."/>
            <person name="Whittaker P."/>
            <person name="Naum M."/>
            <person name="McCarthy P.J."/>
            <person name="Lopez J.V."/>
            <person name="Fischer M."/>
            <person name="Brown E.W."/>
        </authorList>
    </citation>
    <scope>NUCLEOTIDE SEQUENCE [LARGE SCALE GENOMIC DNA]</scope>
    <source>
        <strain evidence="2 3">LMG 20546</strain>
    </source>
</reference>
<feature type="chain" id="PRO_5003227691" evidence="1">
    <location>
        <begin position="18"/>
        <end position="87"/>
    </location>
</feature>
<dbReference type="OrthoDB" id="148878at2"/>
<dbReference type="Pfam" id="PF03891">
    <property type="entry name" value="DUF333"/>
    <property type="match status" value="1"/>
</dbReference>
<dbReference type="EMBL" id="AEVS01000090">
    <property type="protein sequence ID" value="EGA64252.1"/>
    <property type="molecule type" value="Genomic_DNA"/>
</dbReference>
<keyword evidence="1" id="KW-0732">Signal</keyword>
<sequence length="87" mass="9738">MKNACFALAAASVVLLAGCANEPDEYEVKEYTALANPAAVYCVQQGGELDTVTENEKRVTYCALQNGERVEQWEYYRNNHKQDSDNN</sequence>
<organism evidence="2 3">
    <name type="scientific">Vibrio brasiliensis LMG 20546</name>
    <dbReference type="NCBI Taxonomy" id="945543"/>
    <lineage>
        <taxon>Bacteria</taxon>
        <taxon>Pseudomonadati</taxon>
        <taxon>Pseudomonadota</taxon>
        <taxon>Gammaproteobacteria</taxon>
        <taxon>Vibrionales</taxon>
        <taxon>Vibrionaceae</taxon>
        <taxon>Vibrio</taxon>
        <taxon>Vibrio oreintalis group</taxon>
    </lineage>
</organism>
<keyword evidence="3" id="KW-1185">Reference proteome</keyword>
<evidence type="ECO:0000256" key="1">
    <source>
        <dbReference type="SAM" id="SignalP"/>
    </source>
</evidence>
<accession>E8LYG4</accession>
<gene>
    <name evidence="2" type="ORF">VIBR0546_02925</name>
</gene>
<protein>
    <submittedName>
        <fullName evidence="2">Hemolysin</fullName>
    </submittedName>
</protein>